<dbReference type="InterPro" id="IPR005119">
    <property type="entry name" value="LysR_subst-bd"/>
</dbReference>
<dbReference type="CDD" id="cd08414">
    <property type="entry name" value="PBP2_LTTR_aromatics_like"/>
    <property type="match status" value="1"/>
</dbReference>
<dbReference type="HOGENOM" id="CLU_039613_3_0_11"/>
<dbReference type="Gene3D" id="3.40.190.10">
    <property type="entry name" value="Periplasmic binding protein-like II"/>
    <property type="match status" value="2"/>
</dbReference>
<accession>C5C5I3</accession>
<reference evidence="7 8" key="1">
    <citation type="journal article" date="2009" name="Stand. Genomic Sci.">
        <title>Complete genome sequence of Beutenbergia cavernae type strain (HKI 0122).</title>
        <authorList>
            <person name="Land M."/>
            <person name="Pukall R."/>
            <person name="Abt B."/>
            <person name="Goker M."/>
            <person name="Rohde M."/>
            <person name="Glavina Del Rio T."/>
            <person name="Tice H."/>
            <person name="Copeland A."/>
            <person name="Cheng J.F."/>
            <person name="Lucas S."/>
            <person name="Chen F."/>
            <person name="Nolan M."/>
            <person name="Bruce D."/>
            <person name="Goodwin L."/>
            <person name="Pitluck S."/>
            <person name="Ivanova N."/>
            <person name="Mavromatis K."/>
            <person name="Ovchinnikova G."/>
            <person name="Pati A."/>
            <person name="Chen A."/>
            <person name="Palaniappan K."/>
            <person name="Hauser L."/>
            <person name="Chang Y.J."/>
            <person name="Jefferies C.C."/>
            <person name="Saunders E."/>
            <person name="Brettin T."/>
            <person name="Detter J.C."/>
            <person name="Han C."/>
            <person name="Chain P."/>
            <person name="Bristow J."/>
            <person name="Eisen J.A."/>
            <person name="Markowitz V."/>
            <person name="Hugenholtz P."/>
            <person name="Kyrpides N.C."/>
            <person name="Klenk H.P."/>
            <person name="Lapidus A."/>
        </authorList>
    </citation>
    <scope>NUCLEOTIDE SEQUENCE [LARGE SCALE GENOMIC DNA]</scope>
    <source>
        <strain evidence="8">ATCC BAA-8 / DSM 12333 / NBRC 16432</strain>
    </source>
</reference>
<feature type="domain" description="LysR substrate-binding" evidence="6">
    <location>
        <begin position="16"/>
        <end position="191"/>
    </location>
</feature>
<dbReference type="KEGG" id="bcv:Bcav_1918"/>
<name>C5C5I3_BEUC1</name>
<feature type="compositionally biased region" description="Basic and acidic residues" evidence="5">
    <location>
        <begin position="173"/>
        <end position="183"/>
    </location>
</feature>
<gene>
    <name evidence="7" type="ordered locus">Bcav_1918</name>
</gene>
<protein>
    <submittedName>
        <fullName evidence="7">Transcriptional regulator, LysR family</fullName>
    </submittedName>
</protein>
<keyword evidence="3" id="KW-0238">DNA-binding</keyword>
<dbReference type="GO" id="GO:0003700">
    <property type="term" value="F:DNA-binding transcription factor activity"/>
    <property type="evidence" value="ECO:0007669"/>
    <property type="project" value="TreeGrafter"/>
</dbReference>
<organism evidence="7 8">
    <name type="scientific">Beutenbergia cavernae (strain ATCC BAA-8 / DSM 12333 / CCUG 43141 / JCM 11478 / NBRC 16432 / NCIMB 13614 / HKI 0122)</name>
    <dbReference type="NCBI Taxonomy" id="471853"/>
    <lineage>
        <taxon>Bacteria</taxon>
        <taxon>Bacillati</taxon>
        <taxon>Actinomycetota</taxon>
        <taxon>Actinomycetes</taxon>
        <taxon>Micrococcales</taxon>
        <taxon>Beutenbergiaceae</taxon>
        <taxon>Beutenbergia</taxon>
    </lineage>
</organism>
<feature type="compositionally biased region" description="Low complexity" evidence="5">
    <location>
        <begin position="206"/>
        <end position="238"/>
    </location>
</feature>
<feature type="region of interest" description="Disordered" evidence="5">
    <location>
        <begin position="152"/>
        <end position="247"/>
    </location>
</feature>
<proteinExistence type="inferred from homology"/>
<keyword evidence="2" id="KW-0805">Transcription regulation</keyword>
<evidence type="ECO:0000313" key="7">
    <source>
        <dbReference type="EMBL" id="ACQ80174.1"/>
    </source>
</evidence>
<comment type="similarity">
    <text evidence="1">Belongs to the LysR transcriptional regulatory family.</text>
</comment>
<dbReference type="GO" id="GO:0003677">
    <property type="term" value="F:DNA binding"/>
    <property type="evidence" value="ECO:0007669"/>
    <property type="project" value="UniProtKB-KW"/>
</dbReference>
<sequence>MDPTLRLLLVPGVSPGRWVATWRGRFSRVPLELVHAEAADQVRMLADGVADVGFVRLPMPTDEFHAIPLWTEATVVVVPRDHVLTAADEVEPGDLAGETLLVPVDDVLAWADPPGEPFAGVTPRTTAQAVELVAAGAGVLAVPMSLARAHQRKDVASVPLRDGPTSQVGLAWPRERDDDRIEDFVGVVRGRTANSSRGRRPAPGEADAASDPARAGAPRAGAARAPSRARGRSGAPGSRRARRGGRR</sequence>
<keyword evidence="8" id="KW-1185">Reference proteome</keyword>
<evidence type="ECO:0000256" key="4">
    <source>
        <dbReference type="ARBA" id="ARBA00023163"/>
    </source>
</evidence>
<evidence type="ECO:0000259" key="6">
    <source>
        <dbReference type="Pfam" id="PF03466"/>
    </source>
</evidence>
<dbReference type="Pfam" id="PF03466">
    <property type="entry name" value="LysR_substrate"/>
    <property type="match status" value="1"/>
</dbReference>
<evidence type="ECO:0000313" key="8">
    <source>
        <dbReference type="Proteomes" id="UP000007962"/>
    </source>
</evidence>
<dbReference type="eggNOG" id="COG0583">
    <property type="taxonomic scope" value="Bacteria"/>
</dbReference>
<evidence type="ECO:0000256" key="3">
    <source>
        <dbReference type="ARBA" id="ARBA00023125"/>
    </source>
</evidence>
<dbReference type="Proteomes" id="UP000007962">
    <property type="component" value="Chromosome"/>
</dbReference>
<dbReference type="AlphaFoldDB" id="C5C5I3"/>
<dbReference type="GO" id="GO:0032993">
    <property type="term" value="C:protein-DNA complex"/>
    <property type="evidence" value="ECO:0007669"/>
    <property type="project" value="TreeGrafter"/>
</dbReference>
<dbReference type="RefSeq" id="WP_015882414.1">
    <property type="nucleotide sequence ID" value="NC_012669.1"/>
</dbReference>
<evidence type="ECO:0000256" key="5">
    <source>
        <dbReference type="SAM" id="MobiDB-lite"/>
    </source>
</evidence>
<dbReference type="EMBL" id="CP001618">
    <property type="protein sequence ID" value="ACQ80174.1"/>
    <property type="molecule type" value="Genomic_DNA"/>
</dbReference>
<dbReference type="PANTHER" id="PTHR30346">
    <property type="entry name" value="TRANSCRIPTIONAL DUAL REGULATOR HCAR-RELATED"/>
    <property type="match status" value="1"/>
</dbReference>
<dbReference type="STRING" id="471853.Bcav_1918"/>
<evidence type="ECO:0000256" key="1">
    <source>
        <dbReference type="ARBA" id="ARBA00009437"/>
    </source>
</evidence>
<dbReference type="SUPFAM" id="SSF53850">
    <property type="entry name" value="Periplasmic binding protein-like II"/>
    <property type="match status" value="1"/>
</dbReference>
<keyword evidence="4" id="KW-0804">Transcription</keyword>
<dbReference type="PANTHER" id="PTHR30346:SF0">
    <property type="entry name" value="HCA OPERON TRANSCRIPTIONAL ACTIVATOR HCAR"/>
    <property type="match status" value="1"/>
</dbReference>
<evidence type="ECO:0000256" key="2">
    <source>
        <dbReference type="ARBA" id="ARBA00023015"/>
    </source>
</evidence>